<reference evidence="1 2" key="2">
    <citation type="journal article" date="2017" name="Nature">
        <title>The Apostasia genome and the evolution of orchids.</title>
        <authorList>
            <person name="Zhang G.Q."/>
            <person name="Liu K.W."/>
            <person name="Li Z."/>
            <person name="Lohaus R."/>
            <person name="Hsiao Y.Y."/>
            <person name="Niu S.C."/>
            <person name="Wang J.Y."/>
            <person name="Lin Y.C."/>
            <person name="Xu Q."/>
            <person name="Chen L.J."/>
            <person name="Yoshida K."/>
            <person name="Fujiwara S."/>
            <person name="Wang Z.W."/>
            <person name="Zhang Y.Q."/>
            <person name="Mitsuda N."/>
            <person name="Wang M."/>
            <person name="Liu G.H."/>
            <person name="Pecoraro L."/>
            <person name="Huang H.X."/>
            <person name="Xiao X.J."/>
            <person name="Lin M."/>
            <person name="Wu X.Y."/>
            <person name="Wu W.L."/>
            <person name="Chen Y.Y."/>
            <person name="Chang S.B."/>
            <person name="Sakamoto S."/>
            <person name="Ohme-Takagi M."/>
            <person name="Yagi M."/>
            <person name="Zeng S.J."/>
            <person name="Shen C.Y."/>
            <person name="Yeh C.M."/>
            <person name="Luo Y.B."/>
            <person name="Tsai W.C."/>
            <person name="Van de Peer Y."/>
            <person name="Liu Z.J."/>
        </authorList>
    </citation>
    <scope>NUCLEOTIDE SEQUENCE [LARGE SCALE GENOMIC DNA]</scope>
    <source>
        <tissue evidence="1">The whole plant</tissue>
    </source>
</reference>
<name>A0A2I0VD02_9ASPA</name>
<organism evidence="1 2">
    <name type="scientific">Dendrobium catenatum</name>
    <dbReference type="NCBI Taxonomy" id="906689"/>
    <lineage>
        <taxon>Eukaryota</taxon>
        <taxon>Viridiplantae</taxon>
        <taxon>Streptophyta</taxon>
        <taxon>Embryophyta</taxon>
        <taxon>Tracheophyta</taxon>
        <taxon>Spermatophyta</taxon>
        <taxon>Magnoliopsida</taxon>
        <taxon>Liliopsida</taxon>
        <taxon>Asparagales</taxon>
        <taxon>Orchidaceae</taxon>
        <taxon>Epidendroideae</taxon>
        <taxon>Malaxideae</taxon>
        <taxon>Dendrobiinae</taxon>
        <taxon>Dendrobium</taxon>
    </lineage>
</organism>
<gene>
    <name evidence="1" type="ORF">MA16_Dca028494</name>
</gene>
<dbReference type="AlphaFoldDB" id="A0A2I0VD02"/>
<dbReference type="Proteomes" id="UP000233837">
    <property type="component" value="Unassembled WGS sequence"/>
</dbReference>
<protein>
    <submittedName>
        <fullName evidence="1">Uncharacterized protein</fullName>
    </submittedName>
</protein>
<evidence type="ECO:0000313" key="1">
    <source>
        <dbReference type="EMBL" id="PKU61290.1"/>
    </source>
</evidence>
<proteinExistence type="predicted"/>
<sequence>MEAWELLTRSREGVSFSVCVCERALSLTSCELREASYAYEVTGGGVRFCISEWMGCSCEMQSEQLCVLEAILRTAEKIVEGSRAAFVRMRDRQRGGFWPEEISPGIEAFGPLANREEKGVRVNCRCRAMCENVRVPNGGESE</sequence>
<keyword evidence="2" id="KW-1185">Reference proteome</keyword>
<reference evidence="1 2" key="1">
    <citation type="journal article" date="2016" name="Sci. Rep.">
        <title>The Dendrobium catenatum Lindl. genome sequence provides insights into polysaccharide synthase, floral development and adaptive evolution.</title>
        <authorList>
            <person name="Zhang G.Q."/>
            <person name="Xu Q."/>
            <person name="Bian C."/>
            <person name="Tsai W.C."/>
            <person name="Yeh C.M."/>
            <person name="Liu K.W."/>
            <person name="Yoshida K."/>
            <person name="Zhang L.S."/>
            <person name="Chang S.B."/>
            <person name="Chen F."/>
            <person name="Shi Y."/>
            <person name="Su Y.Y."/>
            <person name="Zhang Y.Q."/>
            <person name="Chen L.J."/>
            <person name="Yin Y."/>
            <person name="Lin M."/>
            <person name="Huang H."/>
            <person name="Deng H."/>
            <person name="Wang Z.W."/>
            <person name="Zhu S.L."/>
            <person name="Zhao X."/>
            <person name="Deng C."/>
            <person name="Niu S.C."/>
            <person name="Huang J."/>
            <person name="Wang M."/>
            <person name="Liu G.H."/>
            <person name="Yang H.J."/>
            <person name="Xiao X.J."/>
            <person name="Hsiao Y.Y."/>
            <person name="Wu W.L."/>
            <person name="Chen Y.Y."/>
            <person name="Mitsuda N."/>
            <person name="Ohme-Takagi M."/>
            <person name="Luo Y.B."/>
            <person name="Van de Peer Y."/>
            <person name="Liu Z.J."/>
        </authorList>
    </citation>
    <scope>NUCLEOTIDE SEQUENCE [LARGE SCALE GENOMIC DNA]</scope>
    <source>
        <tissue evidence="1">The whole plant</tissue>
    </source>
</reference>
<accession>A0A2I0VD02</accession>
<dbReference type="EMBL" id="KZ504742">
    <property type="protein sequence ID" value="PKU61290.1"/>
    <property type="molecule type" value="Genomic_DNA"/>
</dbReference>
<evidence type="ECO:0000313" key="2">
    <source>
        <dbReference type="Proteomes" id="UP000233837"/>
    </source>
</evidence>